<name>A0A7J6WVB4_THATH</name>
<reference evidence="1 2" key="1">
    <citation type="submission" date="2020-06" db="EMBL/GenBank/DDBJ databases">
        <title>Transcriptomic and genomic resources for Thalictrum thalictroides and T. hernandezii: Facilitating candidate gene discovery in an emerging model plant lineage.</title>
        <authorList>
            <person name="Arias T."/>
            <person name="Riano-Pachon D.M."/>
            <person name="Di Stilio V.S."/>
        </authorList>
    </citation>
    <scope>NUCLEOTIDE SEQUENCE [LARGE SCALE GENOMIC DNA]</scope>
    <source>
        <strain evidence="2">cv. WT478/WT964</strain>
        <tissue evidence="1">Leaves</tissue>
    </source>
</reference>
<protein>
    <submittedName>
        <fullName evidence="1">Uncharacterized protein</fullName>
    </submittedName>
</protein>
<comment type="caution">
    <text evidence="1">The sequence shown here is derived from an EMBL/GenBank/DDBJ whole genome shotgun (WGS) entry which is preliminary data.</text>
</comment>
<dbReference type="Proteomes" id="UP000554482">
    <property type="component" value="Unassembled WGS sequence"/>
</dbReference>
<organism evidence="1 2">
    <name type="scientific">Thalictrum thalictroides</name>
    <name type="common">Rue-anemone</name>
    <name type="synonym">Anemone thalictroides</name>
    <dbReference type="NCBI Taxonomy" id="46969"/>
    <lineage>
        <taxon>Eukaryota</taxon>
        <taxon>Viridiplantae</taxon>
        <taxon>Streptophyta</taxon>
        <taxon>Embryophyta</taxon>
        <taxon>Tracheophyta</taxon>
        <taxon>Spermatophyta</taxon>
        <taxon>Magnoliopsida</taxon>
        <taxon>Ranunculales</taxon>
        <taxon>Ranunculaceae</taxon>
        <taxon>Thalictroideae</taxon>
        <taxon>Thalictrum</taxon>
    </lineage>
</organism>
<dbReference type="EMBL" id="JABWDY010011190">
    <property type="protein sequence ID" value="KAF5200022.1"/>
    <property type="molecule type" value="Genomic_DNA"/>
</dbReference>
<evidence type="ECO:0000313" key="2">
    <source>
        <dbReference type="Proteomes" id="UP000554482"/>
    </source>
</evidence>
<dbReference type="AlphaFoldDB" id="A0A7J6WVB4"/>
<evidence type="ECO:0000313" key="1">
    <source>
        <dbReference type="EMBL" id="KAF5200022.1"/>
    </source>
</evidence>
<keyword evidence="2" id="KW-1185">Reference proteome</keyword>
<accession>A0A7J6WVB4</accession>
<gene>
    <name evidence="1" type="ORF">FRX31_010387</name>
</gene>
<proteinExistence type="predicted"/>
<sequence length="60" mass="6658">MPRGVSLHSNHKATCIFARPHGRCNSDGIPKQIMSILGDSNIEDFIKLIKEAEETVIPKL</sequence>